<dbReference type="EMBL" id="VMBB01001052">
    <property type="protein sequence ID" value="MDR8263741.1"/>
    <property type="molecule type" value="Genomic_DNA"/>
</dbReference>
<organism evidence="1">
    <name type="scientific">Acinetobacter baumannii</name>
    <dbReference type="NCBI Taxonomy" id="470"/>
    <lineage>
        <taxon>Bacteria</taxon>
        <taxon>Pseudomonadati</taxon>
        <taxon>Pseudomonadota</taxon>
        <taxon>Gammaproteobacteria</taxon>
        <taxon>Moraxellales</taxon>
        <taxon>Moraxellaceae</taxon>
        <taxon>Acinetobacter</taxon>
        <taxon>Acinetobacter calcoaceticus/baumannii complex</taxon>
    </lineage>
</organism>
<name>A0ABD5DF71_ACIBA</name>
<dbReference type="AlphaFoldDB" id="A0ABD5DF71"/>
<reference evidence="1" key="1">
    <citation type="submission" date="2019-07" db="EMBL/GenBank/DDBJ databases">
        <title>Biological characteristics of mucoid Acinetobacter baumannii from a general hospital in China.</title>
        <authorList>
            <person name="Hua X."/>
            <person name="Yu Y."/>
        </authorList>
    </citation>
    <scope>NUCLEOTIDE SEQUENCE [LARGE SCALE GENOMIC DNA]</scope>
    <source>
        <strain evidence="1">N41</strain>
    </source>
</reference>
<comment type="caution">
    <text evidence="1">The sequence shown here is derived from an EMBL/GenBank/DDBJ whole genome shotgun (WGS) entry which is preliminary data.</text>
</comment>
<accession>A0ABD5DF71</accession>
<feature type="non-terminal residue" evidence="1">
    <location>
        <position position="86"/>
    </location>
</feature>
<protein>
    <recommendedName>
        <fullName evidence="2">DNA cytosine methyltransferase</fullName>
    </recommendedName>
</protein>
<feature type="non-terminal residue" evidence="1">
    <location>
        <position position="1"/>
    </location>
</feature>
<proteinExistence type="predicted"/>
<evidence type="ECO:0000313" key="1">
    <source>
        <dbReference type="EMBL" id="MDR8263741.1"/>
    </source>
</evidence>
<gene>
    <name evidence="1" type="ORF">FPK87_25310</name>
</gene>
<sequence length="86" mass="9598">SGRVRDAFSALGHNAMSSDLLPTEAPGNHYQGDVRDVLYGGWDLIVAHPPCTFLSVAGNRWFNVDRYGEKAITRMKNREQAIAFFN</sequence>
<evidence type="ECO:0008006" key="2">
    <source>
        <dbReference type="Google" id="ProtNLM"/>
    </source>
</evidence>